<sequence length="127" mass="15112">MNGEQGDLVHKQIILDLAIRTLERDRKLLDSFKSFGAFDMWFEIKIKETKQEKLNVKRQLGAMGIRVENEVREDDFITVYEVLYRGATKILRYSNIALRNWTNEEIKRLLNMEYNTTANVNKKVYHE</sequence>
<reference evidence="1 2" key="1">
    <citation type="journal article" date="2016" name="Genome Announc.">
        <title>Whole-Genome Sequence of Rummeliibacillus stabekisii Strain PP9 Isolated from Antarctic Soil.</title>
        <authorList>
            <person name="da Mota F.F."/>
            <person name="Vollu R.E."/>
            <person name="Jurelevicius D."/>
            <person name="Seldin L."/>
        </authorList>
    </citation>
    <scope>NUCLEOTIDE SEQUENCE [LARGE SCALE GENOMIC DNA]</scope>
    <source>
        <strain evidence="1 2">PP9</strain>
    </source>
</reference>
<dbReference type="EMBL" id="CP014806">
    <property type="protein sequence ID" value="AMW98468.1"/>
    <property type="molecule type" value="Genomic_DNA"/>
</dbReference>
<dbReference type="InterPro" id="IPR058600">
    <property type="entry name" value="YhjD-like"/>
</dbReference>
<gene>
    <name evidence="1" type="ORF">ATY39_02865</name>
</gene>
<dbReference type="AlphaFoldDB" id="A0A143H9S4"/>
<dbReference type="Pfam" id="PF26325">
    <property type="entry name" value="YhjD"/>
    <property type="match status" value="1"/>
</dbReference>
<dbReference type="OrthoDB" id="2452987at2"/>
<proteinExistence type="predicted"/>
<evidence type="ECO:0000313" key="1">
    <source>
        <dbReference type="EMBL" id="AMW98468.1"/>
    </source>
</evidence>
<dbReference type="KEGG" id="rst:ATY39_02865"/>
<organism evidence="1 2">
    <name type="scientific">Rummeliibacillus stabekisii</name>
    <dbReference type="NCBI Taxonomy" id="241244"/>
    <lineage>
        <taxon>Bacteria</taxon>
        <taxon>Bacillati</taxon>
        <taxon>Bacillota</taxon>
        <taxon>Bacilli</taxon>
        <taxon>Bacillales</taxon>
        <taxon>Caryophanaceae</taxon>
        <taxon>Rummeliibacillus</taxon>
    </lineage>
</organism>
<dbReference type="STRING" id="241244.ATY39_02865"/>
<keyword evidence="2" id="KW-1185">Reference proteome</keyword>
<name>A0A143H9S4_9BACL</name>
<evidence type="ECO:0000313" key="2">
    <source>
        <dbReference type="Proteomes" id="UP000076021"/>
    </source>
</evidence>
<dbReference type="Proteomes" id="UP000076021">
    <property type="component" value="Chromosome"/>
</dbReference>
<dbReference type="RefSeq" id="WP_066785553.1">
    <property type="nucleotide sequence ID" value="NZ_CP014806.1"/>
</dbReference>
<reference evidence="2" key="2">
    <citation type="submission" date="2016-03" db="EMBL/GenBank/DDBJ databases">
        <authorList>
            <person name="Ploux O."/>
        </authorList>
    </citation>
    <scope>NUCLEOTIDE SEQUENCE [LARGE SCALE GENOMIC DNA]</scope>
    <source>
        <strain evidence="2">PP9</strain>
    </source>
</reference>
<protein>
    <submittedName>
        <fullName evidence="1">Uncharacterized protein</fullName>
    </submittedName>
</protein>
<accession>A0A143H9S4</accession>